<organism evidence="1 2">
    <name type="scientific">Marchantia polymorpha subsp. ruderalis</name>
    <dbReference type="NCBI Taxonomy" id="1480154"/>
    <lineage>
        <taxon>Eukaryota</taxon>
        <taxon>Viridiplantae</taxon>
        <taxon>Streptophyta</taxon>
        <taxon>Embryophyta</taxon>
        <taxon>Marchantiophyta</taxon>
        <taxon>Marchantiopsida</taxon>
        <taxon>Marchantiidae</taxon>
        <taxon>Marchantiales</taxon>
        <taxon>Marchantiaceae</taxon>
        <taxon>Marchantia</taxon>
    </lineage>
</organism>
<keyword evidence="2" id="KW-1185">Reference proteome</keyword>
<gene>
    <name evidence="1" type="ORF">AXG93_4697s1250</name>
</gene>
<proteinExistence type="predicted"/>
<dbReference type="EMBL" id="LVLJ01003178">
    <property type="protein sequence ID" value="OAE22488.1"/>
    <property type="molecule type" value="Genomic_DNA"/>
</dbReference>
<name>A0A176VNK3_MARPO</name>
<reference evidence="1" key="1">
    <citation type="submission" date="2016-03" db="EMBL/GenBank/DDBJ databases">
        <title>Mechanisms controlling the formation of the plant cell surface in tip-growing cells are functionally conserved among land plants.</title>
        <authorList>
            <person name="Honkanen S."/>
            <person name="Jones V.A."/>
            <person name="Morieri G."/>
            <person name="Champion C."/>
            <person name="Hetherington A.J."/>
            <person name="Kelly S."/>
            <person name="Saint-Marcoux D."/>
            <person name="Proust H."/>
            <person name="Prescott H."/>
            <person name="Dolan L."/>
        </authorList>
    </citation>
    <scope>NUCLEOTIDE SEQUENCE [LARGE SCALE GENOMIC DNA]</scope>
    <source>
        <tissue evidence="1">Whole gametophyte</tissue>
    </source>
</reference>
<accession>A0A176VNK3</accession>
<evidence type="ECO:0000313" key="1">
    <source>
        <dbReference type="EMBL" id="OAE22488.1"/>
    </source>
</evidence>
<dbReference type="Proteomes" id="UP000077202">
    <property type="component" value="Unassembled WGS sequence"/>
</dbReference>
<dbReference type="AlphaFoldDB" id="A0A176VNK3"/>
<sequence>MVGNMRRGRIEGPDVSAVLQHGGHRERESYGMSGVNAAEPLVASMAIITEHRIEVDRFSSRAFSNHFPPLPPPAPAAGATLSLHPRVPIFAVAESA</sequence>
<evidence type="ECO:0000313" key="2">
    <source>
        <dbReference type="Proteomes" id="UP000077202"/>
    </source>
</evidence>
<comment type="caution">
    <text evidence="1">The sequence shown here is derived from an EMBL/GenBank/DDBJ whole genome shotgun (WGS) entry which is preliminary data.</text>
</comment>
<protein>
    <submittedName>
        <fullName evidence="1">Uncharacterized protein</fullName>
    </submittedName>
</protein>